<dbReference type="Gene3D" id="3.40.50.2000">
    <property type="entry name" value="Glycogen Phosphorylase B"/>
    <property type="match status" value="2"/>
</dbReference>
<dbReference type="GO" id="GO:0016906">
    <property type="term" value="F:sterol 3-beta-glucosyltransferase activity"/>
    <property type="evidence" value="ECO:0007669"/>
    <property type="project" value="UniProtKB-EC"/>
</dbReference>
<keyword evidence="12" id="KW-1185">Reference proteome</keyword>
<evidence type="ECO:0000259" key="10">
    <source>
        <dbReference type="Pfam" id="PF06722"/>
    </source>
</evidence>
<dbReference type="SUPFAM" id="SSF53756">
    <property type="entry name" value="UDP-Glycosyltransferase/glycogen phosphorylase"/>
    <property type="match status" value="1"/>
</dbReference>
<evidence type="ECO:0000259" key="9">
    <source>
        <dbReference type="Pfam" id="PF03033"/>
    </source>
</evidence>
<dbReference type="CDD" id="cd03784">
    <property type="entry name" value="GT1_Gtf-like"/>
    <property type="match status" value="1"/>
</dbReference>
<dbReference type="InterPro" id="IPR002213">
    <property type="entry name" value="UDP_glucos_trans"/>
</dbReference>
<comment type="caution">
    <text evidence="11">The sequence shown here is derived from an EMBL/GenBank/DDBJ whole genome shotgun (WGS) entry which is preliminary data.</text>
</comment>
<evidence type="ECO:0000256" key="7">
    <source>
        <dbReference type="ARBA" id="ARBA00049453"/>
    </source>
</evidence>
<comment type="similarity">
    <text evidence="1">Belongs to the glycosyltransferase 28 family.</text>
</comment>
<dbReference type="EMBL" id="JARIHO010000002">
    <property type="protein sequence ID" value="KAJ7366826.1"/>
    <property type="molecule type" value="Genomic_DNA"/>
</dbReference>
<dbReference type="Proteomes" id="UP001218218">
    <property type="component" value="Unassembled WGS sequence"/>
</dbReference>
<dbReference type="InterPro" id="IPR004276">
    <property type="entry name" value="GlycoTrans_28_N"/>
</dbReference>
<keyword evidence="3" id="KW-0328">Glycosyltransferase</keyword>
<proteinExistence type="inferred from homology"/>
<dbReference type="Pfam" id="PF06722">
    <property type="entry name" value="EryCIII-like_C"/>
    <property type="match status" value="1"/>
</dbReference>
<gene>
    <name evidence="11" type="ORF">DFH08DRAFT_835606</name>
</gene>
<dbReference type="AlphaFoldDB" id="A0AAD7ARW5"/>
<dbReference type="PANTHER" id="PTHR48050">
    <property type="entry name" value="STEROL 3-BETA-GLUCOSYLTRANSFERASE"/>
    <property type="match status" value="1"/>
</dbReference>
<dbReference type="FunFam" id="3.40.50.2000:FF:000029">
    <property type="entry name" value="Sterol 3-beta-glucosyltransferase"/>
    <property type="match status" value="1"/>
</dbReference>
<accession>A0AAD7ARW5</accession>
<feature type="region of interest" description="Disordered" evidence="8">
    <location>
        <begin position="1"/>
        <end position="25"/>
    </location>
</feature>
<organism evidence="11 12">
    <name type="scientific">Mycena albidolilacea</name>
    <dbReference type="NCBI Taxonomy" id="1033008"/>
    <lineage>
        <taxon>Eukaryota</taxon>
        <taxon>Fungi</taxon>
        <taxon>Dikarya</taxon>
        <taxon>Basidiomycota</taxon>
        <taxon>Agaricomycotina</taxon>
        <taxon>Agaricomycetes</taxon>
        <taxon>Agaricomycetidae</taxon>
        <taxon>Agaricales</taxon>
        <taxon>Marasmiineae</taxon>
        <taxon>Mycenaceae</taxon>
        <taxon>Mycena</taxon>
    </lineage>
</organism>
<keyword evidence="4" id="KW-0808">Transferase</keyword>
<comment type="catalytic activity">
    <reaction evidence="7">
        <text>a sterol + UDP-alpha-D-glucose = a sterol 3-beta-D-glucoside + UDP + H(+)</text>
        <dbReference type="Rhea" id="RHEA:22724"/>
        <dbReference type="ChEBI" id="CHEBI:15378"/>
        <dbReference type="ChEBI" id="CHEBI:15889"/>
        <dbReference type="ChEBI" id="CHEBI:37424"/>
        <dbReference type="ChEBI" id="CHEBI:58223"/>
        <dbReference type="ChEBI" id="CHEBI:58885"/>
        <dbReference type="EC" id="2.4.1.173"/>
    </reaction>
    <physiologicalReaction direction="left-to-right" evidence="7">
        <dbReference type="Rhea" id="RHEA:22725"/>
    </physiologicalReaction>
</comment>
<evidence type="ECO:0000256" key="3">
    <source>
        <dbReference type="ARBA" id="ARBA00022676"/>
    </source>
</evidence>
<protein>
    <recommendedName>
        <fullName evidence="2">sterol 3beta-glucosyltransferase</fullName>
        <ecNumber evidence="2">2.4.1.173</ecNumber>
    </recommendedName>
    <alternativeName>
        <fullName evidence="5">Autophagy-related protein 26</fullName>
    </alternativeName>
</protein>
<feature type="domain" description="Erythromycin biosynthesis protein CIII-like C-terminal" evidence="10">
    <location>
        <begin position="913"/>
        <end position="1014"/>
    </location>
</feature>
<dbReference type="GO" id="GO:0016125">
    <property type="term" value="P:sterol metabolic process"/>
    <property type="evidence" value="ECO:0007669"/>
    <property type="project" value="TreeGrafter"/>
</dbReference>
<dbReference type="EC" id="2.4.1.173" evidence="2"/>
<evidence type="ECO:0000256" key="6">
    <source>
        <dbReference type="ARBA" id="ARBA00047886"/>
    </source>
</evidence>
<dbReference type="PANTHER" id="PTHR48050:SF26">
    <property type="entry name" value="STEROL 3-BETA-GLUCOSYLTRANSFERASE"/>
    <property type="match status" value="1"/>
</dbReference>
<reference evidence="11" key="1">
    <citation type="submission" date="2023-03" db="EMBL/GenBank/DDBJ databases">
        <title>Massive genome expansion in bonnet fungi (Mycena s.s.) driven by repeated elements and novel gene families across ecological guilds.</title>
        <authorList>
            <consortium name="Lawrence Berkeley National Laboratory"/>
            <person name="Harder C.B."/>
            <person name="Miyauchi S."/>
            <person name="Viragh M."/>
            <person name="Kuo A."/>
            <person name="Thoen E."/>
            <person name="Andreopoulos B."/>
            <person name="Lu D."/>
            <person name="Skrede I."/>
            <person name="Drula E."/>
            <person name="Henrissat B."/>
            <person name="Morin E."/>
            <person name="Kohler A."/>
            <person name="Barry K."/>
            <person name="LaButti K."/>
            <person name="Morin E."/>
            <person name="Salamov A."/>
            <person name="Lipzen A."/>
            <person name="Mereny Z."/>
            <person name="Hegedus B."/>
            <person name="Baldrian P."/>
            <person name="Stursova M."/>
            <person name="Weitz H."/>
            <person name="Taylor A."/>
            <person name="Grigoriev I.V."/>
            <person name="Nagy L.G."/>
            <person name="Martin F."/>
            <person name="Kauserud H."/>
        </authorList>
    </citation>
    <scope>NUCLEOTIDE SEQUENCE</scope>
    <source>
        <strain evidence="11">CBHHK002</strain>
    </source>
</reference>
<dbReference type="GO" id="GO:0005975">
    <property type="term" value="P:carbohydrate metabolic process"/>
    <property type="evidence" value="ECO:0007669"/>
    <property type="project" value="InterPro"/>
</dbReference>
<dbReference type="Pfam" id="PF03033">
    <property type="entry name" value="Glyco_transf_28"/>
    <property type="match status" value="1"/>
</dbReference>
<dbReference type="FunFam" id="3.40.50.2000:FF:000009">
    <property type="entry name" value="Sterol 3-beta-glucosyltransferase UGT80A2"/>
    <property type="match status" value="1"/>
</dbReference>
<evidence type="ECO:0000256" key="2">
    <source>
        <dbReference type="ARBA" id="ARBA00012650"/>
    </source>
</evidence>
<evidence type="ECO:0000313" key="12">
    <source>
        <dbReference type="Proteomes" id="UP001218218"/>
    </source>
</evidence>
<evidence type="ECO:0000256" key="5">
    <source>
        <dbReference type="ARBA" id="ARBA00029843"/>
    </source>
</evidence>
<feature type="domain" description="Glycosyltransferase family 28 N-terminal" evidence="9">
    <location>
        <begin position="615"/>
        <end position="748"/>
    </location>
</feature>
<evidence type="ECO:0000256" key="1">
    <source>
        <dbReference type="ARBA" id="ARBA00006962"/>
    </source>
</evidence>
<evidence type="ECO:0000256" key="8">
    <source>
        <dbReference type="SAM" id="MobiDB-lite"/>
    </source>
</evidence>
<dbReference type="InterPro" id="IPR050426">
    <property type="entry name" value="Glycosyltransferase_28"/>
</dbReference>
<sequence length="1044" mass="116621">MPSPPDTPVRADTFSTDSLSSDEDTTLHPATFDHLYSEAAAFEKLLAVNGYIEDRESHKDGVNGFADLIGKDLTADERALASHAAKLRVTGAVPSWTPSRSSTIVEEPEAYDEEFERDSSLDLSDDSSSIVCEIPAPVLNRAGTLDSDPWRLEPEEVVRLLINEFGPLAPEGEEEKLLLETDGGLIHDIAIVGVLHLTSHRLAFHASLMAAQRDTKKGVLRSGPVVIHRKGWRSKKRLWLELSHDMLCTYPSSSDDDKIRPVRAVLLSAVDKIAAFDPKHPKWLRIIFKKLGDDKYSGFAEFDTEEATRDWRKELTAAVFLYRHRRREALDSSDSEESTSIRFSCPLGRIESAAFLDPLTPGLATLRINRGNNESRDLKAGPIYEVPTWQKLPETLAHYKRMRSVHPSPLDEQPVFVDLGPISFTEGQSDVEAANLKEKAVRDALALGEEPEVWLIRASVHRTIASTGYFVVSTNYLGFWAKYFTQSDLRYRIPISTIRKTKPFSLIRNCAFGLALEIEGHDDLKFVFKTEAIRANVIMRINSTLKIAHESLLSPTGPRSAKPLSRSASDIFSPLERTYQAAVARGATLEMTADLPKAINIPREFLVRRESMHFVCLTIGSRGDVQPYIALGLGLMKEGHTVTIVTHEEYKPWVESFGIKHKQAGGDPGALMKLSVENKMFSPEFFKESIQNFRPWLDQLLLDSWESCQGADILLESPSAMSGVHIAEALNIPYFRTFTMPWTKTAEFPHAFLSPPVESATFNAASYVLFSNVMWTATSGQINRWRRNTLKIGNTDMGHLAQSKIPFIYNFSQAVVPKPLDWGDATTVSGYWFLDNPEGVNWTPPADLVKWMAKARNDRRPIVYIGFGSITVPHPNRVTARIVKAVLRADVRAIISKGWSARMSSSHDKDPEVEIPPECYQLDKVPHDWLFPQMDAVVHHGGAGTTGASLRAGIPTLIKPWFGDQFFWASRVQKLGAGLRVPSLHANDFSKALVEATTNRVMKEKAAAVGEKIRAEDGVHTAIHTIYTYLEHATSYIETIRHSH</sequence>
<dbReference type="InterPro" id="IPR010610">
    <property type="entry name" value="EryCIII-like_C"/>
</dbReference>
<comment type="catalytic activity">
    <reaction evidence="6">
        <text>ergosterol + UDP-alpha-D-glucose = ergosteryl 3-beta-D-glucoside + UDP + H(+)</text>
        <dbReference type="Rhea" id="RHEA:61836"/>
        <dbReference type="ChEBI" id="CHEBI:15378"/>
        <dbReference type="ChEBI" id="CHEBI:16933"/>
        <dbReference type="ChEBI" id="CHEBI:52973"/>
        <dbReference type="ChEBI" id="CHEBI:58223"/>
        <dbReference type="ChEBI" id="CHEBI:58885"/>
    </reaction>
    <physiologicalReaction direction="left-to-right" evidence="6">
        <dbReference type="Rhea" id="RHEA:61837"/>
    </physiologicalReaction>
</comment>
<evidence type="ECO:0000313" key="11">
    <source>
        <dbReference type="EMBL" id="KAJ7366826.1"/>
    </source>
</evidence>
<evidence type="ECO:0000256" key="4">
    <source>
        <dbReference type="ARBA" id="ARBA00022679"/>
    </source>
</evidence>
<name>A0AAD7ARW5_9AGAR</name>
<dbReference type="SUPFAM" id="SSF50729">
    <property type="entry name" value="PH domain-like"/>
    <property type="match status" value="1"/>
</dbReference>